<evidence type="ECO:0000313" key="3">
    <source>
        <dbReference type="Proteomes" id="UP000821853"/>
    </source>
</evidence>
<protein>
    <submittedName>
        <fullName evidence="2">Uncharacterized protein</fullName>
    </submittedName>
</protein>
<comment type="caution">
    <text evidence="2">The sequence shown here is derived from an EMBL/GenBank/DDBJ whole genome shotgun (WGS) entry which is preliminary data.</text>
</comment>
<dbReference type="AlphaFoldDB" id="A0A9J6GIP1"/>
<name>A0A9J6GIP1_HAELO</name>
<feature type="compositionally biased region" description="Low complexity" evidence="1">
    <location>
        <begin position="121"/>
        <end position="137"/>
    </location>
</feature>
<feature type="region of interest" description="Disordered" evidence="1">
    <location>
        <begin position="113"/>
        <end position="137"/>
    </location>
</feature>
<evidence type="ECO:0000313" key="2">
    <source>
        <dbReference type="EMBL" id="KAH9374503.1"/>
    </source>
</evidence>
<dbReference type="Proteomes" id="UP000821853">
    <property type="component" value="Chromosome 4"/>
</dbReference>
<reference evidence="2 3" key="1">
    <citation type="journal article" date="2020" name="Cell">
        <title>Large-Scale Comparative Analyses of Tick Genomes Elucidate Their Genetic Diversity and Vector Capacities.</title>
        <authorList>
            <consortium name="Tick Genome and Microbiome Consortium (TIGMIC)"/>
            <person name="Jia N."/>
            <person name="Wang J."/>
            <person name="Shi W."/>
            <person name="Du L."/>
            <person name="Sun Y."/>
            <person name="Zhan W."/>
            <person name="Jiang J.F."/>
            <person name="Wang Q."/>
            <person name="Zhang B."/>
            <person name="Ji P."/>
            <person name="Bell-Sakyi L."/>
            <person name="Cui X.M."/>
            <person name="Yuan T.T."/>
            <person name="Jiang B.G."/>
            <person name="Yang W.F."/>
            <person name="Lam T.T."/>
            <person name="Chang Q.C."/>
            <person name="Ding S.J."/>
            <person name="Wang X.J."/>
            <person name="Zhu J.G."/>
            <person name="Ruan X.D."/>
            <person name="Zhao L."/>
            <person name="Wei J.T."/>
            <person name="Ye R.Z."/>
            <person name="Que T.C."/>
            <person name="Du C.H."/>
            <person name="Zhou Y.H."/>
            <person name="Cheng J.X."/>
            <person name="Dai P.F."/>
            <person name="Guo W.B."/>
            <person name="Han X.H."/>
            <person name="Huang E.J."/>
            <person name="Li L.F."/>
            <person name="Wei W."/>
            <person name="Gao Y.C."/>
            <person name="Liu J.Z."/>
            <person name="Shao H.Z."/>
            <person name="Wang X."/>
            <person name="Wang C.C."/>
            <person name="Yang T.C."/>
            <person name="Huo Q.B."/>
            <person name="Li W."/>
            <person name="Chen H.Y."/>
            <person name="Chen S.E."/>
            <person name="Zhou L.G."/>
            <person name="Ni X.B."/>
            <person name="Tian J.H."/>
            <person name="Sheng Y."/>
            <person name="Liu T."/>
            <person name="Pan Y.S."/>
            <person name="Xia L.Y."/>
            <person name="Li J."/>
            <person name="Zhao F."/>
            <person name="Cao W.C."/>
        </authorList>
    </citation>
    <scope>NUCLEOTIDE SEQUENCE [LARGE SCALE GENOMIC DNA]</scope>
    <source>
        <strain evidence="2">HaeL-2018</strain>
    </source>
</reference>
<organism evidence="2 3">
    <name type="scientific">Haemaphysalis longicornis</name>
    <name type="common">Bush tick</name>
    <dbReference type="NCBI Taxonomy" id="44386"/>
    <lineage>
        <taxon>Eukaryota</taxon>
        <taxon>Metazoa</taxon>
        <taxon>Ecdysozoa</taxon>
        <taxon>Arthropoda</taxon>
        <taxon>Chelicerata</taxon>
        <taxon>Arachnida</taxon>
        <taxon>Acari</taxon>
        <taxon>Parasitiformes</taxon>
        <taxon>Ixodida</taxon>
        <taxon>Ixodoidea</taxon>
        <taxon>Ixodidae</taxon>
        <taxon>Haemaphysalinae</taxon>
        <taxon>Haemaphysalis</taxon>
    </lineage>
</organism>
<proteinExistence type="predicted"/>
<dbReference type="OrthoDB" id="6884957at2759"/>
<dbReference type="EMBL" id="JABSTR010000006">
    <property type="protein sequence ID" value="KAH9374503.1"/>
    <property type="molecule type" value="Genomic_DNA"/>
</dbReference>
<evidence type="ECO:0000256" key="1">
    <source>
        <dbReference type="SAM" id="MobiDB-lite"/>
    </source>
</evidence>
<dbReference type="VEuPathDB" id="VectorBase:HLOH_042816"/>
<keyword evidence="3" id="KW-1185">Reference proteome</keyword>
<sequence>MPRPKRSKSVWTTVFTPWDAEGAPGAGHTRTDTLFDSMFVFGHGRFQRLVLLFTKAALFVAFAHGFTVGTDLAPVDHWCRLPPPPDNVSHNQWKDYSIPRDPVTGKFRRCVRYGPRPSNSTGTPTDDAAAGTPTVEC</sequence>
<gene>
    <name evidence="2" type="ORF">HPB48_000374</name>
</gene>
<accession>A0A9J6GIP1</accession>